<accession>A0ABP8XC35</accession>
<comment type="caution">
    <text evidence="1">The sequence shown here is derived from an EMBL/GenBank/DDBJ whole genome shotgun (WGS) entry which is preliminary data.</text>
</comment>
<dbReference type="InterPro" id="IPR011009">
    <property type="entry name" value="Kinase-like_dom_sf"/>
</dbReference>
<dbReference type="EMBL" id="BAABHM010000011">
    <property type="protein sequence ID" value="GAA4703821.1"/>
    <property type="molecule type" value="Genomic_DNA"/>
</dbReference>
<gene>
    <name evidence="1" type="ORF">GCM10023198_26630</name>
</gene>
<protein>
    <submittedName>
        <fullName evidence="1">Aminoglycoside phosphotransferase family protein</fullName>
    </submittedName>
</protein>
<dbReference type="InterPro" id="IPR006748">
    <property type="entry name" value="NH2Glyco/OHUrea_AB-resist_kin"/>
</dbReference>
<evidence type="ECO:0000313" key="1">
    <source>
        <dbReference type="EMBL" id="GAA4703821.1"/>
    </source>
</evidence>
<sequence>MTSEFLTSEFLTVPSGFAARTVQREQAAGLEWVGRLPDLVRRLLHEWQLTLAGPPVAGNVGLVWEARRRDGAPCMLKVGWLDAETRNEAEALRRWDGQGAARLIESYPDAGALLLERLDAGTSLTAAPIGTAVDVAAELLDLLHVPEWSGFDDALELESRVHAPSAACQEHLRELRPAVEQAFRNAPHVLLHGDFHYENVLRSGPAWRAIDPKPSHGPGEWDLVPLLRNRFTEYPVGSGLLPGIRDRLDTLVAATGSDRGRAYLFARYRAVRDADYARRTGDAGFEEVAFAIAEATSPP</sequence>
<dbReference type="Proteomes" id="UP001500843">
    <property type="component" value="Unassembled WGS sequence"/>
</dbReference>
<evidence type="ECO:0000313" key="2">
    <source>
        <dbReference type="Proteomes" id="UP001500843"/>
    </source>
</evidence>
<dbReference type="RefSeq" id="WP_253867763.1">
    <property type="nucleotide sequence ID" value="NZ_BAABHM010000011.1"/>
</dbReference>
<reference evidence="2" key="1">
    <citation type="journal article" date="2019" name="Int. J. Syst. Evol. Microbiol.">
        <title>The Global Catalogue of Microorganisms (GCM) 10K type strain sequencing project: providing services to taxonomists for standard genome sequencing and annotation.</title>
        <authorList>
            <consortium name="The Broad Institute Genomics Platform"/>
            <consortium name="The Broad Institute Genome Sequencing Center for Infectious Disease"/>
            <person name="Wu L."/>
            <person name="Ma J."/>
        </authorList>
    </citation>
    <scope>NUCLEOTIDE SEQUENCE [LARGE SCALE GENOMIC DNA]</scope>
    <source>
        <strain evidence="2">JCM 17975</strain>
    </source>
</reference>
<dbReference type="Pfam" id="PF04655">
    <property type="entry name" value="APH_6_hur"/>
    <property type="match status" value="1"/>
</dbReference>
<dbReference type="Gene3D" id="1.10.510.10">
    <property type="entry name" value="Transferase(Phosphotransferase) domain 1"/>
    <property type="match status" value="1"/>
</dbReference>
<name>A0ABP8XC35_9MICO</name>
<dbReference type="SUPFAM" id="SSF56112">
    <property type="entry name" value="Protein kinase-like (PK-like)"/>
    <property type="match status" value="1"/>
</dbReference>
<keyword evidence="2" id="KW-1185">Reference proteome</keyword>
<proteinExistence type="predicted"/>
<organism evidence="1 2">
    <name type="scientific">Promicromonospora umidemergens</name>
    <dbReference type="NCBI Taxonomy" id="629679"/>
    <lineage>
        <taxon>Bacteria</taxon>
        <taxon>Bacillati</taxon>
        <taxon>Actinomycetota</taxon>
        <taxon>Actinomycetes</taxon>
        <taxon>Micrococcales</taxon>
        <taxon>Promicromonosporaceae</taxon>
        <taxon>Promicromonospora</taxon>
    </lineage>
</organism>